<reference evidence="2" key="1">
    <citation type="journal article" date="2014" name="Int. J. Syst. Evol. Microbiol.">
        <title>Complete genome sequence of Corynebacterium casei LMG S-19264T (=DSM 44701T), isolated from a smear-ripened cheese.</title>
        <authorList>
            <consortium name="US DOE Joint Genome Institute (JGI-PGF)"/>
            <person name="Walter F."/>
            <person name="Albersmeier A."/>
            <person name="Kalinowski J."/>
            <person name="Ruckert C."/>
        </authorList>
    </citation>
    <scope>NUCLEOTIDE SEQUENCE</scope>
    <source>
        <strain evidence="2">JCM 19831</strain>
    </source>
</reference>
<dbReference type="EMBL" id="BMPI01000001">
    <property type="protein sequence ID" value="GGM03071.1"/>
    <property type="molecule type" value="Genomic_DNA"/>
</dbReference>
<feature type="compositionally biased region" description="Polar residues" evidence="1">
    <location>
        <begin position="56"/>
        <end position="70"/>
    </location>
</feature>
<evidence type="ECO:0000256" key="1">
    <source>
        <dbReference type="SAM" id="MobiDB-lite"/>
    </source>
</evidence>
<reference evidence="2" key="2">
    <citation type="submission" date="2020-09" db="EMBL/GenBank/DDBJ databases">
        <authorList>
            <person name="Sun Q."/>
            <person name="Ohkuma M."/>
        </authorList>
    </citation>
    <scope>NUCLEOTIDE SEQUENCE</scope>
    <source>
        <strain evidence="2">JCM 19831</strain>
    </source>
</reference>
<proteinExistence type="predicted"/>
<evidence type="ECO:0000313" key="3">
    <source>
        <dbReference type="Proteomes" id="UP000642070"/>
    </source>
</evidence>
<organism evidence="2 3">
    <name type="scientific">Dactylosporangium sucinum</name>
    <dbReference type="NCBI Taxonomy" id="1424081"/>
    <lineage>
        <taxon>Bacteria</taxon>
        <taxon>Bacillati</taxon>
        <taxon>Actinomycetota</taxon>
        <taxon>Actinomycetes</taxon>
        <taxon>Micromonosporales</taxon>
        <taxon>Micromonosporaceae</taxon>
        <taxon>Dactylosporangium</taxon>
    </lineage>
</organism>
<dbReference type="Proteomes" id="UP000642070">
    <property type="component" value="Unassembled WGS sequence"/>
</dbReference>
<keyword evidence="3" id="KW-1185">Reference proteome</keyword>
<dbReference type="AlphaFoldDB" id="A0A917SZS4"/>
<gene>
    <name evidence="2" type="ORF">GCM10007977_000580</name>
</gene>
<protein>
    <submittedName>
        <fullName evidence="2">Uncharacterized protein</fullName>
    </submittedName>
</protein>
<name>A0A917SZS4_9ACTN</name>
<feature type="compositionally biased region" description="Basic and acidic residues" evidence="1">
    <location>
        <begin position="45"/>
        <end position="54"/>
    </location>
</feature>
<comment type="caution">
    <text evidence="2">The sequence shown here is derived from an EMBL/GenBank/DDBJ whole genome shotgun (WGS) entry which is preliminary data.</text>
</comment>
<accession>A0A917SZS4</accession>
<feature type="region of interest" description="Disordered" evidence="1">
    <location>
        <begin position="28"/>
        <end position="70"/>
    </location>
</feature>
<evidence type="ECO:0000313" key="2">
    <source>
        <dbReference type="EMBL" id="GGM03071.1"/>
    </source>
</evidence>
<sequence length="70" mass="7466">MAPWLATIGTRLGTRTATAVTSVIRMRTDPNRSSRRCGGFRGTRTRPDPVHDKNGAQPSGTPTVSTARAS</sequence>